<evidence type="ECO:0000313" key="2">
    <source>
        <dbReference type="EMBL" id="ASF00666.1"/>
    </source>
</evidence>
<reference evidence="2" key="2">
    <citation type="journal article" date="2017" name="Nat. Commun.">
        <title>Single-virus genomics reveals hidden cosmopolitan and abundant viruses.</title>
        <authorList>
            <person name="Martinez-Hernandez F."/>
            <person name="Fornas O."/>
            <person name="Lluesma Gomez M."/>
            <person name="Bolduc B."/>
            <person name="de la Cruz Pena M.J."/>
            <person name="Martinez J.M."/>
            <person name="Anton J."/>
            <person name="Gasol J.M."/>
            <person name="Rosselli R."/>
            <person name="Rodriguez-Valera F."/>
            <person name="Sullivan M.B."/>
            <person name="Acinas S.G."/>
            <person name="Martinez-Garcia M."/>
        </authorList>
    </citation>
    <scope>NUCLEOTIDE SEQUENCE</scope>
</reference>
<feature type="region of interest" description="Disordered" evidence="1">
    <location>
        <begin position="41"/>
        <end position="74"/>
    </location>
</feature>
<accession>A0A218MMZ0</accession>
<dbReference type="EMBL" id="KY052848">
    <property type="protein sequence ID" value="ASF00666.1"/>
    <property type="molecule type" value="Genomic_DNA"/>
</dbReference>
<name>A0A218MMZ0_9VIRU</name>
<protein>
    <submittedName>
        <fullName evidence="2">Uncharacterized protein</fullName>
    </submittedName>
</protein>
<proteinExistence type="predicted"/>
<evidence type="ECO:0000256" key="1">
    <source>
        <dbReference type="SAM" id="MobiDB-lite"/>
    </source>
</evidence>
<organism evidence="2">
    <name type="scientific">uncultured virus</name>
    <dbReference type="NCBI Taxonomy" id="340016"/>
    <lineage>
        <taxon>Viruses</taxon>
        <taxon>environmental samples</taxon>
    </lineage>
</organism>
<reference evidence="2" key="1">
    <citation type="submission" date="2016-10" db="EMBL/GenBank/DDBJ databases">
        <authorList>
            <person name="Varghese N."/>
        </authorList>
    </citation>
    <scope>NUCLEOTIDE SEQUENCE</scope>
</reference>
<sequence length="74" mass="8221">MNRILNNVGGLSINYDSFKQAYDSNPTLKKMIKNFDQKGVTLDTNAEGPDMPTTKGKRTKGIDAMAKRATKKRS</sequence>